<dbReference type="EMBL" id="JAPFFF010000037">
    <property type="protein sequence ID" value="KAK8842904.1"/>
    <property type="molecule type" value="Genomic_DNA"/>
</dbReference>
<protein>
    <submittedName>
        <fullName evidence="1">Uncharacterized protein</fullName>
    </submittedName>
</protein>
<reference evidence="1 2" key="1">
    <citation type="submission" date="2024-04" db="EMBL/GenBank/DDBJ databases">
        <title>Tritrichomonas musculus Genome.</title>
        <authorList>
            <person name="Alves-Ferreira E."/>
            <person name="Grigg M."/>
            <person name="Lorenzi H."/>
            <person name="Galac M."/>
        </authorList>
    </citation>
    <scope>NUCLEOTIDE SEQUENCE [LARGE SCALE GENOMIC DNA]</scope>
    <source>
        <strain evidence="1 2">EAF2021</strain>
    </source>
</reference>
<name>A0ABR2H9L7_9EUKA</name>
<evidence type="ECO:0000313" key="2">
    <source>
        <dbReference type="Proteomes" id="UP001470230"/>
    </source>
</evidence>
<dbReference type="Proteomes" id="UP001470230">
    <property type="component" value="Unassembled WGS sequence"/>
</dbReference>
<comment type="caution">
    <text evidence="1">The sequence shown here is derived from an EMBL/GenBank/DDBJ whole genome shotgun (WGS) entry which is preliminary data.</text>
</comment>
<sequence length="93" mass="10238">MQHSTCFQNKLDLVFLGICNHQQMSLLNGWDHSAATKVSLPDGEDASSVECKCILLSILNLNGRVFTSPIESCSILKFSIVSKRLSQKIVCVP</sequence>
<organism evidence="1 2">
    <name type="scientific">Tritrichomonas musculus</name>
    <dbReference type="NCBI Taxonomy" id="1915356"/>
    <lineage>
        <taxon>Eukaryota</taxon>
        <taxon>Metamonada</taxon>
        <taxon>Parabasalia</taxon>
        <taxon>Tritrichomonadida</taxon>
        <taxon>Tritrichomonadidae</taxon>
        <taxon>Tritrichomonas</taxon>
    </lineage>
</organism>
<proteinExistence type="predicted"/>
<gene>
    <name evidence="1" type="ORF">M9Y10_025770</name>
</gene>
<keyword evidence="2" id="KW-1185">Reference proteome</keyword>
<accession>A0ABR2H9L7</accession>
<evidence type="ECO:0000313" key="1">
    <source>
        <dbReference type="EMBL" id="KAK8842904.1"/>
    </source>
</evidence>